<keyword evidence="3" id="KW-0963">Cytoplasm</keyword>
<evidence type="ECO:0000313" key="11">
    <source>
        <dbReference type="Proteomes" id="UP000320184"/>
    </source>
</evidence>
<organism evidence="10 11">
    <name type="scientific">Eiseniibacteriota bacterium</name>
    <dbReference type="NCBI Taxonomy" id="2212470"/>
    <lineage>
        <taxon>Bacteria</taxon>
        <taxon>Candidatus Eiseniibacteriota</taxon>
    </lineage>
</organism>
<protein>
    <recommendedName>
        <fullName evidence="2">exoribonuclease II</fullName>
        <ecNumber evidence="2">3.1.13.1</ecNumber>
    </recommendedName>
</protein>
<feature type="compositionally biased region" description="Low complexity" evidence="8">
    <location>
        <begin position="1"/>
        <end position="12"/>
    </location>
</feature>
<dbReference type="Pfam" id="PF00773">
    <property type="entry name" value="RNB"/>
    <property type="match status" value="1"/>
</dbReference>
<dbReference type="GO" id="GO:0008859">
    <property type="term" value="F:exoribonuclease II activity"/>
    <property type="evidence" value="ECO:0007669"/>
    <property type="project" value="UniProtKB-EC"/>
</dbReference>
<evidence type="ECO:0000259" key="9">
    <source>
        <dbReference type="PROSITE" id="PS50126"/>
    </source>
</evidence>
<dbReference type="PANTHER" id="PTHR23355:SF9">
    <property type="entry name" value="DIS3-LIKE EXONUCLEASE 2"/>
    <property type="match status" value="1"/>
</dbReference>
<feature type="region of interest" description="Disordered" evidence="8">
    <location>
        <begin position="1"/>
        <end position="22"/>
    </location>
</feature>
<dbReference type="InterPro" id="IPR003029">
    <property type="entry name" value="S1_domain"/>
</dbReference>
<evidence type="ECO:0000256" key="5">
    <source>
        <dbReference type="ARBA" id="ARBA00022801"/>
    </source>
</evidence>
<comment type="catalytic activity">
    <reaction evidence="1">
        <text>Exonucleolytic cleavage in the 3'- to 5'-direction to yield nucleoside 5'-phosphates.</text>
        <dbReference type="EC" id="3.1.13.1"/>
    </reaction>
</comment>
<dbReference type="GO" id="GO:0006402">
    <property type="term" value="P:mRNA catabolic process"/>
    <property type="evidence" value="ECO:0007669"/>
    <property type="project" value="TreeGrafter"/>
</dbReference>
<evidence type="ECO:0000256" key="3">
    <source>
        <dbReference type="ARBA" id="ARBA00022490"/>
    </source>
</evidence>
<feature type="domain" description="S1 motif" evidence="9">
    <location>
        <begin position="492"/>
        <end position="573"/>
    </location>
</feature>
<evidence type="ECO:0000256" key="2">
    <source>
        <dbReference type="ARBA" id="ARBA00012163"/>
    </source>
</evidence>
<gene>
    <name evidence="10" type="ORF">E6K73_01275</name>
</gene>
<dbReference type="AlphaFoldDB" id="A0A538SQB0"/>
<evidence type="ECO:0000256" key="7">
    <source>
        <dbReference type="ARBA" id="ARBA00022884"/>
    </source>
</evidence>
<sequence>MRNASASAASRPAEPPPPRLVGRAYRSRGKWIFDPARRWRGGRRELTWSGSTGPEDGDHCIAEVPDDGPARLVEVLGADDRPEWDDRSVASQYRLRTFFSPQVEREVGRLAEPAARDFAGRVDLRERLTFTIDPEDARDHDDALSVSPAGSGRYEVGIHIADVSHYFRPGSAIDAEARVRGTSTYLPGGAIPMLPDRLSGDLCSLKPDRDRLTLSVFCDLDRDGALYGVRFAEGVIRSRHRLDYGEVQSVLDGAHSVSPELAEALETLRRLARALRGRRREAGALELEVPETKASVDGRGVPLRIERREHLESHELIEEFMLLANRCVGAEGARRRAGLLYRVHEPPSPRKLEELDLVLKGLGLPRPGAAAEPARALQALLAVPLDPPRRRLLHRMVLRALARARYLERDLGHFGLAAHAYCHFTSPIRRYPDLHNHVRVREWLRGARTGAWDPVELAAIAEQTTAAEQNAADAEREAVRVKGLRFLEGRLGERASGIITGVVPKGFFVELDPTPVEGFVRVSWYLDDHFVLDSSGVRLVGRRTRRRFTLGDTVDVAVARVDVLARECELALETPPRRPGRRHHGRT</sequence>
<keyword evidence="7" id="KW-0694">RNA-binding</keyword>
<name>A0A538SQB0_UNCEI</name>
<dbReference type="SMART" id="SM00955">
    <property type="entry name" value="RNB"/>
    <property type="match status" value="1"/>
</dbReference>
<proteinExistence type="predicted"/>
<dbReference type="GO" id="GO:0005829">
    <property type="term" value="C:cytosol"/>
    <property type="evidence" value="ECO:0007669"/>
    <property type="project" value="TreeGrafter"/>
</dbReference>
<dbReference type="InterPro" id="IPR001900">
    <property type="entry name" value="RNase_II/R"/>
</dbReference>
<keyword evidence="6" id="KW-0269">Exonuclease</keyword>
<evidence type="ECO:0000256" key="4">
    <source>
        <dbReference type="ARBA" id="ARBA00022722"/>
    </source>
</evidence>
<dbReference type="EMBL" id="VBOT01000015">
    <property type="protein sequence ID" value="TMQ53562.1"/>
    <property type="molecule type" value="Genomic_DNA"/>
</dbReference>
<dbReference type="Pfam" id="PF00575">
    <property type="entry name" value="S1"/>
    <property type="match status" value="1"/>
</dbReference>
<evidence type="ECO:0000256" key="6">
    <source>
        <dbReference type="ARBA" id="ARBA00022839"/>
    </source>
</evidence>
<comment type="caution">
    <text evidence="10">The sequence shown here is derived from an EMBL/GenBank/DDBJ whole genome shotgun (WGS) entry which is preliminary data.</text>
</comment>
<dbReference type="InterPro" id="IPR050180">
    <property type="entry name" value="RNR_Ribonuclease"/>
</dbReference>
<keyword evidence="5" id="KW-0378">Hydrolase</keyword>
<dbReference type="GO" id="GO:0003723">
    <property type="term" value="F:RNA binding"/>
    <property type="evidence" value="ECO:0007669"/>
    <property type="project" value="UniProtKB-KW"/>
</dbReference>
<dbReference type="SUPFAM" id="SSF50249">
    <property type="entry name" value="Nucleic acid-binding proteins"/>
    <property type="match status" value="2"/>
</dbReference>
<dbReference type="PANTHER" id="PTHR23355">
    <property type="entry name" value="RIBONUCLEASE"/>
    <property type="match status" value="1"/>
</dbReference>
<dbReference type="PROSITE" id="PS50126">
    <property type="entry name" value="S1"/>
    <property type="match status" value="1"/>
</dbReference>
<dbReference type="SMART" id="SM00316">
    <property type="entry name" value="S1"/>
    <property type="match status" value="1"/>
</dbReference>
<dbReference type="EC" id="3.1.13.1" evidence="2"/>
<dbReference type="NCBIfam" id="TIGR00358">
    <property type="entry name" value="3_prime_RNase"/>
    <property type="match status" value="1"/>
</dbReference>
<reference evidence="10 11" key="1">
    <citation type="journal article" date="2019" name="Nat. Microbiol.">
        <title>Mediterranean grassland soil C-N compound turnover is dependent on rainfall and depth, and is mediated by genomically divergent microorganisms.</title>
        <authorList>
            <person name="Diamond S."/>
            <person name="Andeer P.F."/>
            <person name="Li Z."/>
            <person name="Crits-Christoph A."/>
            <person name="Burstein D."/>
            <person name="Anantharaman K."/>
            <person name="Lane K.R."/>
            <person name="Thomas B.C."/>
            <person name="Pan C."/>
            <person name="Northen T.R."/>
            <person name="Banfield J.F."/>
        </authorList>
    </citation>
    <scope>NUCLEOTIDE SEQUENCE [LARGE SCALE GENOMIC DNA]</scope>
    <source>
        <strain evidence="10">WS_3</strain>
    </source>
</reference>
<keyword evidence="4" id="KW-0540">Nuclease</keyword>
<evidence type="ECO:0000256" key="1">
    <source>
        <dbReference type="ARBA" id="ARBA00001849"/>
    </source>
</evidence>
<evidence type="ECO:0000313" key="10">
    <source>
        <dbReference type="EMBL" id="TMQ53562.1"/>
    </source>
</evidence>
<dbReference type="InterPro" id="IPR012340">
    <property type="entry name" value="NA-bd_OB-fold"/>
</dbReference>
<evidence type="ECO:0000256" key="8">
    <source>
        <dbReference type="SAM" id="MobiDB-lite"/>
    </source>
</evidence>
<accession>A0A538SQB0</accession>
<dbReference type="Proteomes" id="UP000320184">
    <property type="component" value="Unassembled WGS sequence"/>
</dbReference>
<dbReference type="Gene3D" id="2.40.50.140">
    <property type="entry name" value="Nucleic acid-binding proteins"/>
    <property type="match status" value="1"/>
</dbReference>
<dbReference type="InterPro" id="IPR004476">
    <property type="entry name" value="RNase_II/RNase_R"/>
</dbReference>